<dbReference type="GeneID" id="34520203"/>
<organism evidence="2 3">
    <name type="scientific">Kuraishia capsulata CBS 1993</name>
    <dbReference type="NCBI Taxonomy" id="1382522"/>
    <lineage>
        <taxon>Eukaryota</taxon>
        <taxon>Fungi</taxon>
        <taxon>Dikarya</taxon>
        <taxon>Ascomycota</taxon>
        <taxon>Saccharomycotina</taxon>
        <taxon>Pichiomycetes</taxon>
        <taxon>Pichiales</taxon>
        <taxon>Pichiaceae</taxon>
        <taxon>Kuraishia</taxon>
    </lineage>
</organism>
<dbReference type="AlphaFoldDB" id="W6ML46"/>
<dbReference type="HOGENOM" id="CLU_816526_0_0_1"/>
<evidence type="ECO:0000313" key="2">
    <source>
        <dbReference type="EMBL" id="CDK26818.1"/>
    </source>
</evidence>
<keyword evidence="1" id="KW-0812">Transmembrane</keyword>
<feature type="transmembrane region" description="Helical" evidence="1">
    <location>
        <begin position="279"/>
        <end position="297"/>
    </location>
</feature>
<feature type="transmembrane region" description="Helical" evidence="1">
    <location>
        <begin position="240"/>
        <end position="259"/>
    </location>
</feature>
<name>W6ML46_9ASCO</name>
<protein>
    <submittedName>
        <fullName evidence="2">Uncharacterized protein</fullName>
    </submittedName>
</protein>
<reference evidence="2" key="1">
    <citation type="submission" date="2013-12" db="EMBL/GenBank/DDBJ databases">
        <authorList>
            <person name="Genoscope - CEA"/>
        </authorList>
    </citation>
    <scope>NUCLEOTIDE SEQUENCE</scope>
    <source>
        <strain evidence="2">CBS 1993</strain>
    </source>
</reference>
<dbReference type="RefSeq" id="XP_022458815.1">
    <property type="nucleotide sequence ID" value="XM_022603073.1"/>
</dbReference>
<dbReference type="Proteomes" id="UP000019384">
    <property type="component" value="Unassembled WGS sequence"/>
</dbReference>
<sequence>MSVWASGVVNSVRDKAIRQVDEKVMPFGLKLGDFSSLLSAGIEEDSGDESEVTMLEEPSVGEIVIQKRRDMVLGERNKTSSTEYTVEISLPSWLDESAVDAPTVAVGVEELARSFDKALTDNPEAFQRHYASALARLMDGPGDKDTFLDEVYLELDPEIKFRLFKQCLGDSRFVGAFRNWAKKDSGQSPPRQQPESDYHKFLKDGYGLNTGSHGNLQSGYTFEEFLLRVIDSVLTIALSLWSRLFLAVYPLIAVFWLEARKLNQRYEATNRLARFSMRLVLLVLDKLVALVGVGPIGKDQNPKRTKNNKRTAQGNKIAWDYAKPALDSIFDYALSTYREG</sequence>
<keyword evidence="1" id="KW-0472">Membrane</keyword>
<proteinExistence type="predicted"/>
<evidence type="ECO:0000313" key="3">
    <source>
        <dbReference type="Proteomes" id="UP000019384"/>
    </source>
</evidence>
<accession>W6ML46</accession>
<keyword evidence="1" id="KW-1133">Transmembrane helix</keyword>
<dbReference type="EMBL" id="HG793127">
    <property type="protein sequence ID" value="CDK26818.1"/>
    <property type="molecule type" value="Genomic_DNA"/>
</dbReference>
<gene>
    <name evidence="2" type="ORF">KUCA_T00002792001</name>
</gene>
<keyword evidence="3" id="KW-1185">Reference proteome</keyword>
<reference evidence="2" key="2">
    <citation type="submission" date="2014-02" db="EMBL/GenBank/DDBJ databases">
        <title>Complete DNA sequence of /Kuraishia capsulata/ illustrates novel genomic features among budding yeasts (/Saccharomycotina/).</title>
        <authorList>
            <person name="Morales L."/>
            <person name="Noel B."/>
            <person name="Porcel B."/>
            <person name="Marcet-Houben M."/>
            <person name="Hullo M-F."/>
            <person name="Sacerdot C."/>
            <person name="Tekaia F."/>
            <person name="Leh-Louis V."/>
            <person name="Despons L."/>
            <person name="Khanna V."/>
            <person name="Aury J-M."/>
            <person name="Barbe V."/>
            <person name="Couloux A."/>
            <person name="Labadie K."/>
            <person name="Pelletier E."/>
            <person name="Souciet J-L."/>
            <person name="Boekhout T."/>
            <person name="Gabaldon T."/>
            <person name="Wincker P."/>
            <person name="Dujon B."/>
        </authorList>
    </citation>
    <scope>NUCLEOTIDE SEQUENCE</scope>
    <source>
        <strain evidence="2">CBS 1993</strain>
    </source>
</reference>
<evidence type="ECO:0000256" key="1">
    <source>
        <dbReference type="SAM" id="Phobius"/>
    </source>
</evidence>